<feature type="region of interest" description="Disordered" evidence="1">
    <location>
        <begin position="930"/>
        <end position="1181"/>
    </location>
</feature>
<feature type="region of interest" description="Disordered" evidence="1">
    <location>
        <begin position="816"/>
        <end position="837"/>
    </location>
</feature>
<evidence type="ECO:0000256" key="1">
    <source>
        <dbReference type="SAM" id="MobiDB-lite"/>
    </source>
</evidence>
<feature type="region of interest" description="Disordered" evidence="1">
    <location>
        <begin position="608"/>
        <end position="642"/>
    </location>
</feature>
<keyword evidence="2" id="KW-1133">Transmembrane helix</keyword>
<accession>A0A9W8EA79</accession>
<feature type="compositionally biased region" description="Polar residues" evidence="1">
    <location>
        <begin position="484"/>
        <end position="495"/>
    </location>
</feature>
<feature type="region of interest" description="Disordered" evidence="1">
    <location>
        <begin position="1487"/>
        <end position="1616"/>
    </location>
</feature>
<feature type="transmembrane region" description="Helical" evidence="2">
    <location>
        <begin position="2444"/>
        <end position="2465"/>
    </location>
</feature>
<feature type="compositionally biased region" description="Polar residues" evidence="1">
    <location>
        <begin position="2067"/>
        <end position="2084"/>
    </location>
</feature>
<feature type="compositionally biased region" description="Low complexity" evidence="1">
    <location>
        <begin position="245"/>
        <end position="258"/>
    </location>
</feature>
<feature type="compositionally biased region" description="Low complexity" evidence="1">
    <location>
        <begin position="1098"/>
        <end position="1129"/>
    </location>
</feature>
<dbReference type="EMBL" id="JANBQB010000074">
    <property type="protein sequence ID" value="KAJ1983019.1"/>
    <property type="molecule type" value="Genomic_DNA"/>
</dbReference>
<feature type="region of interest" description="Disordered" evidence="1">
    <location>
        <begin position="43"/>
        <end position="66"/>
    </location>
</feature>
<feature type="region of interest" description="Disordered" evidence="1">
    <location>
        <begin position="675"/>
        <end position="707"/>
    </location>
</feature>
<evidence type="ECO:0000313" key="3">
    <source>
        <dbReference type="EMBL" id="KAJ1983019.1"/>
    </source>
</evidence>
<feature type="compositionally biased region" description="Pro residues" evidence="1">
    <location>
        <begin position="1756"/>
        <end position="1765"/>
    </location>
</feature>
<feature type="compositionally biased region" description="Low complexity" evidence="1">
    <location>
        <begin position="1437"/>
        <end position="1456"/>
    </location>
</feature>
<feature type="region of interest" description="Disordered" evidence="1">
    <location>
        <begin position="1861"/>
        <end position="1924"/>
    </location>
</feature>
<feature type="region of interest" description="Disordered" evidence="1">
    <location>
        <begin position="239"/>
        <end position="258"/>
    </location>
</feature>
<feature type="compositionally biased region" description="Low complexity" evidence="1">
    <location>
        <begin position="1036"/>
        <end position="1048"/>
    </location>
</feature>
<feature type="compositionally biased region" description="Basic and acidic residues" evidence="1">
    <location>
        <begin position="3303"/>
        <end position="3316"/>
    </location>
</feature>
<feature type="compositionally biased region" description="Low complexity" evidence="1">
    <location>
        <begin position="1398"/>
        <end position="1415"/>
    </location>
</feature>
<feature type="compositionally biased region" description="Pro residues" evidence="1">
    <location>
        <begin position="1010"/>
        <end position="1021"/>
    </location>
</feature>
<feature type="compositionally biased region" description="Pro residues" evidence="1">
    <location>
        <begin position="1900"/>
        <end position="1909"/>
    </location>
</feature>
<feature type="compositionally biased region" description="Basic and acidic residues" evidence="1">
    <location>
        <begin position="338"/>
        <end position="348"/>
    </location>
</feature>
<reference evidence="3" key="1">
    <citation type="submission" date="2022-07" db="EMBL/GenBank/DDBJ databases">
        <title>Phylogenomic reconstructions and comparative analyses of Kickxellomycotina fungi.</title>
        <authorList>
            <person name="Reynolds N.K."/>
            <person name="Stajich J.E."/>
            <person name="Barry K."/>
            <person name="Grigoriev I.V."/>
            <person name="Crous P."/>
            <person name="Smith M.E."/>
        </authorList>
    </citation>
    <scope>NUCLEOTIDE SEQUENCE</scope>
    <source>
        <strain evidence="3">RSA 567</strain>
    </source>
</reference>
<feature type="compositionally biased region" description="Polar residues" evidence="1">
    <location>
        <begin position="1865"/>
        <end position="1877"/>
    </location>
</feature>
<feature type="compositionally biased region" description="Polar residues" evidence="1">
    <location>
        <begin position="1506"/>
        <end position="1522"/>
    </location>
</feature>
<feature type="region of interest" description="Disordered" evidence="1">
    <location>
        <begin position="2272"/>
        <end position="2334"/>
    </location>
</feature>
<feature type="region of interest" description="Disordered" evidence="1">
    <location>
        <begin position="2020"/>
        <end position="2205"/>
    </location>
</feature>
<feature type="transmembrane region" description="Helical" evidence="2">
    <location>
        <begin position="2496"/>
        <end position="2516"/>
    </location>
</feature>
<feature type="region of interest" description="Disordered" evidence="1">
    <location>
        <begin position="3297"/>
        <end position="3316"/>
    </location>
</feature>
<comment type="caution">
    <text evidence="3">The sequence shown here is derived from an EMBL/GenBank/DDBJ whole genome shotgun (WGS) entry which is preliminary data.</text>
</comment>
<feature type="compositionally biased region" description="Polar residues" evidence="1">
    <location>
        <begin position="1154"/>
        <end position="1164"/>
    </location>
</feature>
<feature type="region of interest" description="Disordered" evidence="1">
    <location>
        <begin position="1204"/>
        <end position="1259"/>
    </location>
</feature>
<feature type="compositionally biased region" description="Low complexity" evidence="1">
    <location>
        <begin position="1766"/>
        <end position="1785"/>
    </location>
</feature>
<feature type="compositionally biased region" description="Polar residues" evidence="1">
    <location>
        <begin position="378"/>
        <end position="393"/>
    </location>
</feature>
<protein>
    <submittedName>
        <fullName evidence="3">Uncharacterized protein</fullName>
    </submittedName>
</protein>
<gene>
    <name evidence="3" type="ORF">H4R34_001529</name>
</gene>
<dbReference type="OrthoDB" id="10261361at2759"/>
<dbReference type="Proteomes" id="UP001151582">
    <property type="component" value="Unassembled WGS sequence"/>
</dbReference>
<feature type="compositionally biased region" description="Basic and acidic residues" evidence="1">
    <location>
        <begin position="2020"/>
        <end position="2033"/>
    </location>
</feature>
<sequence>MKRLLERFKRPRKSSDDLADLEEVLRQLSPSEQRRFLELLRQESAKSSSGVNEGEQSTTTTESLDLAGYTPHRSALGTSAEFFTFPRVAIELSGVADDQASANTSKLESFERQLYEVSLAASGDRAVTTPSVASLYPRWKQLVHRSVDPSAWTYASRPDTAQPLRERHDYTLSQNPESLPTIPAAPRSEPQVSMPGSSSKEQTMPSASYSDQRSSVLTGSQSRRDYVSQEFRSNIRPLQSFVQGPPSTTTSPWHSPRPWQDNRRLVRFAFEEARRRITTGDGRVVEVPIYRERPDSVDQATWDKYGRQLRVPVMTPVTEEIRMRERYPLRHARELHRRLSEPSLDTKESSPAVPPFQSVDTVHTLHLRPGRQPAEAKSIQTTASPVTNISTSLPADMGSLELRNPPSLYQPDQSMSPIALAQSPTTTPPTRASSKDPLPSSGTPDPLSFLESFNASPVAPFSSTPKHGPMDLPFDASLPEWTPPATSSSNGQGSLPSRVPQLAEAFEALSREEQELLSTTVSRPLRSEPYPSFPLPLRPDSPSTLIKRARSPSSASLRLQRYQQLPPTGTVPQLAQAFDEYYHASRPSTSSRPESALGESPRYYAQYAPNASGHRDMPEKATSPPGRSRQYSLPRASTPLQPSAPLSAALAVGPNTAYSAGLSSSPRRWSLASDYDPVEHRESPLSRKLSRYHHTAETVDSPPQPVQYSKLEQLPPTQSMDQPLFANTLARHAHGDDPGFRTPTPVGARLVHRAQRLSLDLVNVATTNPATPPRQSGDWPPPSDPSVSARRLEAWHDRSSTPDMSSLQQRYEHLLPQSESSMSSSLPPSVGMPGSIAHDEANGELLATHNSPERQLEATPTTTDSPSTQDSRNRSDHDVGKLFPSVSSIPEVFRPPPHPVSAKSTQPSDMPLHRIAEEHIKSPVEAGMLEQPNPASTVAGPEFSPGVNLDAYDTNVSRGRSSIPDQPMPCKGDGEALPERSPSPPLVFLAPKPQASPPSSPAKLSKQSQSPPPLPLPPPPHLLRQMAQVPAIQIDSPPSATSQPSQPAEALSKASTSPDKFPAVVTPPSNISIPTINIHAATPSPKDALPPSSPPMGSVVNLPMLSSSLLSVPGGLPQPVSTPQPVVSQQPPPLVEPRQKPDLPPVPDWLLRGNVSTMAKSSTPPKAVQNLSSSPPPLPPLPSSIQMVPHAISHPRETAVTFADATEANETTRTDSSKYVTPTSSKRAPRNSSSTQNTQFYSLEPESPTEYSETSHHTVEPVTPVTVAVMGSSSLSSRIHDNMPSAPRSSERGAGPVSPLVLARQDSALSLVAPELSQPDQLGEIVSTKPSLYQEPGHSMPSAPPQHPLDPIHDPLPPLPTATSREPSRTPLSVQELEAQQRQRNGIHTSPIRIFSGRQSPPSRSPSPLSLQRPSENIRGPTSHCPSTRPDLVIDVPPRSYTSPPRSTSPRQPSPLRRQHPRIPDPVSSMAHLSHPLARTASVPIVAPSPSLQHDPPSRASPSPRGFSQTPPMLEPSAQSPGQAGFDAPPFRAKTYSGHSRPLPQTPGRTKSHLHFSPSPTLPPPNSGPSLPQSPSTLQRQFQPPTPMPRSSPPLGQSPSNLAGTSPYPTGLGLLPVPNLGAQSTQFGMSAGPSAHPLPLSPPIASPVAAAGSGQSGWEDIMPYPVMPHPGSVVGPPTEEFIRSRQQGALMRLAKRVWRSVRGKPHSEDGFIASFEGQSLDYEADLTDEEQEVYERYGRQDHPLAMLGAGFTGHDIPPPSLPPSRPLALSAPPSGGSGSSGSTDEGGLDTGAGDVRLTRPDSENIDAEHYQAQAQQATSAMLVEASSPLTTPTKKVGILGRLGLESRRSPETVLALPWMKDTSGKKSNTTSIPSLTSARRHTVASSPIPLENLHTRTGQPTPPPPPPPSGSSAHPSLVPPTPSNQAVVLYRPKEAKLSGQPVPMENASRPSTIVPFRDQSQGSAWTSFSSQGRVHTAPTDPGILDRLIASCLAFMGKPVSPDSSLMSSYARIGYRESEFLPDKSARPMEERPVSDPAMHSSESTPGHDERLLLPPPPPSPPDGSCGGASQQGIPRPDGNQTLSQMHDRVPATPEPVPMELARHSKAQLSHNLSAPMDDDGTNHQDPTHPLDPSHPAPESASRGLAASHYSQRPLTMQGAGSGGQPPAPPSPPGPHNSLAAGGPNALSSNSSGPPPPAEKSYGDGSSMFTDRHSCCASWLDHILAGIRAGGTRYGMMADPSARLPQRFQKKAPPLRYPELDAILETFARPHFDTIPPAQSQHDVPMTTSRSHSPHPSRGSQELSANDHHRSRAMDPGPENTKLTITSRSPAADNDQELDIRDPQMFPPFNILPKGTTVELLQANGGNVEKKSGWSFGTTVLYTAIENIGPLSVMASNLMKLEVIRDFVQLISVFFHSINEPLYGTLRVLLQDIPQFLSLNWSETWGKTIVFFILFSAIGFITVFTFRMTKKSIPDSDVEGLEVETWNMASRRSSRTLNIAIVFIITTLYLPLSKLAIEALVWDDKFWPVDNPYLKSDTPSLPPLGPATEFRSPYDFCYTTTMSATGANLTWLVLVLAAFCILAVSFYFPWSVRKVIKDNLPVPKNYNMQGENRQSAIDEHKKALEEDDCPYNCLYNMYYPESAAQKTVVMFHKFVYLLIICLFTKDNCVFRDASRHTIDIVRQSLVAVYGTGLFILHWRLQPYLAASQNISEFASRSAQMLTGYLGLVVVTHKSTQTAVGITIFVLNVIAGAIILYLTLLQLEFFRNFIHRVRKRLRVTSTLYGMDVVNGLDLLRERLWQETWTALLLTCHEFRVPAGERIAFSESLQRPPYLVQFKGSVAERHLENIRILQHIGAANYYRRVTEPLSPQMQELSRTIVSYLVGPDMYYRPPEEAYPTVVTYFGKAYAIPFPFSLVFVYDDDSRVVRVLQTEEELDWYVKCNADPDIIRRKEVRLMIRALEGQEVLRPFQRRPVNQPARFSKGLRQTIRRSQRPRFPNLMRSVSSSRLFGSTPSHPYQDLEAGQPRPLTEFTPHIRYTKGYLRIHRAKQSTWQNDYNMNAGFYVQIEYIDGQGFYQPGRTRKVHEKCAISNRRIGLTAEFGMTPQLRALLAANEATIRERYPKMMQIMSLYRQAYRDEFERKRRTLSYDFLIRVFNTPQIPQNALWHYLETNEVNPLLKDIAVHHYMDIRFLYQRMQWVAHHQVALFWYLIWDDVYRLNHHIVPAFQTHAHHFSPYYPTSLAYFPMPRQRLIEYLDHYGLWANSGTSGFFHHGFLNRVYSHLNRVVFGEEVPVFHGPSAPVSHSPDHRDASTHHLPG</sequence>
<feature type="region of interest" description="Disordered" evidence="1">
    <location>
        <begin position="1276"/>
        <end position="1296"/>
    </location>
</feature>
<proteinExistence type="predicted"/>
<feature type="compositionally biased region" description="Pro residues" evidence="1">
    <location>
        <begin position="2165"/>
        <end position="2174"/>
    </location>
</feature>
<feature type="compositionally biased region" description="Low complexity" evidence="1">
    <location>
        <begin position="1241"/>
        <end position="1252"/>
    </location>
</feature>
<feature type="compositionally biased region" description="Polar residues" evidence="1">
    <location>
        <begin position="45"/>
        <end position="63"/>
    </location>
</feature>
<evidence type="ECO:0000256" key="2">
    <source>
        <dbReference type="SAM" id="Phobius"/>
    </source>
</evidence>
<feature type="region of interest" description="Disordered" evidence="1">
    <location>
        <begin position="1750"/>
        <end position="1799"/>
    </location>
</feature>
<feature type="compositionally biased region" description="Low complexity" evidence="1">
    <location>
        <begin position="816"/>
        <end position="829"/>
    </location>
</feature>
<feature type="region of interest" description="Disordered" evidence="1">
    <location>
        <begin position="172"/>
        <end position="225"/>
    </location>
</feature>
<feature type="compositionally biased region" description="Polar residues" evidence="1">
    <location>
        <begin position="190"/>
        <end position="221"/>
    </location>
</feature>
<keyword evidence="2" id="KW-0812">Transmembrane</keyword>
<name>A0A9W8EA79_9FUNG</name>
<feature type="compositionally biased region" description="Polar residues" evidence="1">
    <location>
        <begin position="1595"/>
        <end position="1608"/>
    </location>
</feature>
<feature type="region of interest" description="Disordered" evidence="1">
    <location>
        <begin position="766"/>
        <end position="790"/>
    </location>
</feature>
<feature type="region of interest" description="Disordered" evidence="1">
    <location>
        <begin position="338"/>
        <end position="557"/>
    </location>
</feature>
<feature type="compositionally biased region" description="Low complexity" evidence="1">
    <location>
        <begin position="1066"/>
        <end position="1078"/>
    </location>
</feature>
<feature type="compositionally biased region" description="Pro residues" evidence="1">
    <location>
        <begin position="1342"/>
        <end position="1360"/>
    </location>
</feature>
<feature type="compositionally biased region" description="Basic and acidic residues" evidence="1">
    <location>
        <begin position="871"/>
        <end position="880"/>
    </location>
</feature>
<organism evidence="3 4">
    <name type="scientific">Dimargaris verticillata</name>
    <dbReference type="NCBI Taxonomy" id="2761393"/>
    <lineage>
        <taxon>Eukaryota</taxon>
        <taxon>Fungi</taxon>
        <taxon>Fungi incertae sedis</taxon>
        <taxon>Zoopagomycota</taxon>
        <taxon>Kickxellomycotina</taxon>
        <taxon>Dimargaritomycetes</taxon>
        <taxon>Dimargaritales</taxon>
        <taxon>Dimargaritaceae</taxon>
        <taxon>Dimargaris</taxon>
    </lineage>
</organism>
<feature type="compositionally biased region" description="Low complexity" evidence="1">
    <location>
        <begin position="2286"/>
        <end position="2297"/>
    </location>
</feature>
<feature type="transmembrane region" description="Helical" evidence="2">
    <location>
        <begin position="2737"/>
        <end position="2764"/>
    </location>
</feature>
<feature type="compositionally biased region" description="Polar residues" evidence="1">
    <location>
        <begin position="1361"/>
        <end position="1388"/>
    </location>
</feature>
<feature type="compositionally biased region" description="Polar residues" evidence="1">
    <location>
        <begin position="451"/>
        <end position="465"/>
    </location>
</feature>
<evidence type="ECO:0000313" key="4">
    <source>
        <dbReference type="Proteomes" id="UP001151582"/>
    </source>
</evidence>
<feature type="transmembrane region" description="Helical" evidence="2">
    <location>
        <begin position="2568"/>
        <end position="2589"/>
    </location>
</feature>
<keyword evidence="4" id="KW-1185">Reference proteome</keyword>
<feature type="region of interest" description="Disordered" evidence="1">
    <location>
        <begin position="1331"/>
        <end position="1470"/>
    </location>
</feature>
<keyword evidence="2" id="KW-0472">Membrane</keyword>
<feature type="compositionally biased region" description="Polar residues" evidence="1">
    <location>
        <begin position="1217"/>
        <end position="1240"/>
    </location>
</feature>
<feature type="compositionally biased region" description="Low complexity" evidence="1">
    <location>
        <begin position="859"/>
        <end position="870"/>
    </location>
</feature>
<feature type="compositionally biased region" description="Polar residues" evidence="1">
    <location>
        <begin position="954"/>
        <end position="964"/>
    </location>
</feature>
<feature type="region of interest" description="Disordered" evidence="1">
    <location>
        <begin position="849"/>
        <end position="909"/>
    </location>
</feature>